<dbReference type="EMBL" id="KQ976401">
    <property type="protein sequence ID" value="KYM92319.1"/>
    <property type="molecule type" value="Genomic_DNA"/>
</dbReference>
<sequence length="150" mass="17134">MTGKENAKELSVYFFHVAHRAKQLSKGHKLSNLSIYRCKQRLQHVYDTDNGGEVDESFVGTRLSWPNSFVFPQLGSTNGDERYFSFRAIETSGNNWINVKREDKSVGPYRGPDLSKHGSYGEGVKNMLWSTAGKWRRSIRGEQRGEEGEE</sequence>
<keyword evidence="2" id="KW-1185">Reference proteome</keyword>
<gene>
    <name evidence="1" type="ORF">ALC53_00774</name>
</gene>
<reference evidence="1 2" key="1">
    <citation type="submission" date="2015-09" db="EMBL/GenBank/DDBJ databases">
        <title>Atta colombica WGS genome.</title>
        <authorList>
            <person name="Nygaard S."/>
            <person name="Hu H."/>
            <person name="Boomsma J."/>
            <person name="Zhang G."/>
        </authorList>
    </citation>
    <scope>NUCLEOTIDE SEQUENCE [LARGE SCALE GENOMIC DNA]</scope>
    <source>
        <strain evidence="1">Treedump-2</strain>
        <tissue evidence="1">Whole body</tissue>
    </source>
</reference>
<protein>
    <submittedName>
        <fullName evidence="1">Uncharacterized protein</fullName>
    </submittedName>
</protein>
<accession>A0A195BUM3</accession>
<dbReference type="Proteomes" id="UP000078540">
    <property type="component" value="Unassembled WGS sequence"/>
</dbReference>
<dbReference type="AlphaFoldDB" id="A0A195BUM3"/>
<organism evidence="1 2">
    <name type="scientific">Atta colombica</name>
    <dbReference type="NCBI Taxonomy" id="520822"/>
    <lineage>
        <taxon>Eukaryota</taxon>
        <taxon>Metazoa</taxon>
        <taxon>Ecdysozoa</taxon>
        <taxon>Arthropoda</taxon>
        <taxon>Hexapoda</taxon>
        <taxon>Insecta</taxon>
        <taxon>Pterygota</taxon>
        <taxon>Neoptera</taxon>
        <taxon>Endopterygota</taxon>
        <taxon>Hymenoptera</taxon>
        <taxon>Apocrita</taxon>
        <taxon>Aculeata</taxon>
        <taxon>Formicoidea</taxon>
        <taxon>Formicidae</taxon>
        <taxon>Myrmicinae</taxon>
        <taxon>Atta</taxon>
    </lineage>
</organism>
<evidence type="ECO:0000313" key="1">
    <source>
        <dbReference type="EMBL" id="KYM92319.1"/>
    </source>
</evidence>
<evidence type="ECO:0000313" key="2">
    <source>
        <dbReference type="Proteomes" id="UP000078540"/>
    </source>
</evidence>
<name>A0A195BUM3_9HYME</name>
<proteinExistence type="predicted"/>